<dbReference type="RefSeq" id="XP_024730729.1">
    <property type="nucleotide sequence ID" value="XM_024873178.1"/>
</dbReference>
<name>A0A2J6SSR3_9HELO</name>
<evidence type="ECO:0000313" key="2">
    <source>
        <dbReference type="Proteomes" id="UP000235371"/>
    </source>
</evidence>
<dbReference type="OrthoDB" id="2157530at2759"/>
<gene>
    <name evidence="1" type="ORF">K444DRAFT_489117</name>
</gene>
<keyword evidence="2" id="KW-1185">Reference proteome</keyword>
<dbReference type="Pfam" id="PF26639">
    <property type="entry name" value="Het-6_barrel"/>
    <property type="match status" value="1"/>
</dbReference>
<dbReference type="EMBL" id="KZ613866">
    <property type="protein sequence ID" value="PMD53825.1"/>
    <property type="molecule type" value="Genomic_DNA"/>
</dbReference>
<accession>A0A2J6SSR3</accession>
<feature type="non-terminal residue" evidence="1">
    <location>
        <position position="1"/>
    </location>
</feature>
<organism evidence="1 2">
    <name type="scientific">Hyaloscypha bicolor E</name>
    <dbReference type="NCBI Taxonomy" id="1095630"/>
    <lineage>
        <taxon>Eukaryota</taxon>
        <taxon>Fungi</taxon>
        <taxon>Dikarya</taxon>
        <taxon>Ascomycota</taxon>
        <taxon>Pezizomycotina</taxon>
        <taxon>Leotiomycetes</taxon>
        <taxon>Helotiales</taxon>
        <taxon>Hyaloscyphaceae</taxon>
        <taxon>Hyaloscypha</taxon>
        <taxon>Hyaloscypha bicolor</taxon>
    </lineage>
</organism>
<dbReference type="AlphaFoldDB" id="A0A2J6SSR3"/>
<dbReference type="GeneID" id="36581258"/>
<feature type="non-terminal residue" evidence="1">
    <location>
        <position position="64"/>
    </location>
</feature>
<proteinExistence type="predicted"/>
<reference evidence="1 2" key="1">
    <citation type="submission" date="2016-04" db="EMBL/GenBank/DDBJ databases">
        <title>A degradative enzymes factory behind the ericoid mycorrhizal symbiosis.</title>
        <authorList>
            <consortium name="DOE Joint Genome Institute"/>
            <person name="Martino E."/>
            <person name="Morin E."/>
            <person name="Grelet G."/>
            <person name="Kuo A."/>
            <person name="Kohler A."/>
            <person name="Daghino S."/>
            <person name="Barry K."/>
            <person name="Choi C."/>
            <person name="Cichocki N."/>
            <person name="Clum A."/>
            <person name="Copeland A."/>
            <person name="Hainaut M."/>
            <person name="Haridas S."/>
            <person name="Labutti K."/>
            <person name="Lindquist E."/>
            <person name="Lipzen A."/>
            <person name="Khouja H.-R."/>
            <person name="Murat C."/>
            <person name="Ohm R."/>
            <person name="Olson A."/>
            <person name="Spatafora J."/>
            <person name="Veneault-Fourrey C."/>
            <person name="Henrissat B."/>
            <person name="Grigoriev I."/>
            <person name="Martin F."/>
            <person name="Perotto S."/>
        </authorList>
    </citation>
    <scope>NUCLEOTIDE SEQUENCE [LARGE SCALE GENOMIC DNA]</scope>
    <source>
        <strain evidence="1 2">E</strain>
    </source>
</reference>
<dbReference type="Proteomes" id="UP000235371">
    <property type="component" value="Unassembled WGS sequence"/>
</dbReference>
<evidence type="ECO:0000313" key="1">
    <source>
        <dbReference type="EMBL" id="PMD53825.1"/>
    </source>
</evidence>
<dbReference type="InParanoid" id="A0A2J6SSR3"/>
<sequence length="64" mass="6941">RKAAGRQFAITQSGYMALVPDFAKVSDTICVFLGAKVPYVIRESSEGKSWQLVGETHVHGVMDG</sequence>
<protein>
    <submittedName>
        <fullName evidence="1">Uncharacterized protein</fullName>
    </submittedName>
</protein>